<dbReference type="RefSeq" id="WP_184622173.1">
    <property type="nucleotide sequence ID" value="NZ_JACHCC010000001.1"/>
</dbReference>
<accession>A0A7X0MIA4</accession>
<dbReference type="InterPro" id="IPR023214">
    <property type="entry name" value="HAD_sf"/>
</dbReference>
<dbReference type="EMBL" id="JACHCC010000001">
    <property type="protein sequence ID" value="MBB6498243.1"/>
    <property type="molecule type" value="Genomic_DNA"/>
</dbReference>
<name>A0A7X0MIA4_9SPHI</name>
<gene>
    <name evidence="1" type="ORF">HDF25_000367</name>
</gene>
<sequence>MKKYEDYTKTNEAFIFELDNVLYPEKDYQLQVYYLFAQFIEYGEQIDAQEILHFMEETYFNEGKTDIFEKTATRFGLAEKYKINFDLLQQNAKLPLKLLLFAPVLDFLKEIRDAGKFIFLLVEGDPAQQLNKIKQIEWNGLEQSLIVYFSAETISGSFEDTLDMIILKHELKREEVLACQASLKKHGTAASGQIKFLPIDKII</sequence>
<dbReference type="Gene3D" id="3.40.50.1000">
    <property type="entry name" value="HAD superfamily/HAD-like"/>
    <property type="match status" value="1"/>
</dbReference>
<dbReference type="AlphaFoldDB" id="A0A7X0MIA4"/>
<evidence type="ECO:0000313" key="2">
    <source>
        <dbReference type="Proteomes" id="UP000521017"/>
    </source>
</evidence>
<comment type="caution">
    <text evidence="1">The sequence shown here is derived from an EMBL/GenBank/DDBJ whole genome shotgun (WGS) entry which is preliminary data.</text>
</comment>
<proteinExistence type="predicted"/>
<organism evidence="1 2">
    <name type="scientific">Pedobacter cryoconitis</name>
    <dbReference type="NCBI Taxonomy" id="188932"/>
    <lineage>
        <taxon>Bacteria</taxon>
        <taxon>Pseudomonadati</taxon>
        <taxon>Bacteroidota</taxon>
        <taxon>Sphingobacteriia</taxon>
        <taxon>Sphingobacteriales</taxon>
        <taxon>Sphingobacteriaceae</taxon>
        <taxon>Pedobacter</taxon>
    </lineage>
</organism>
<dbReference type="Proteomes" id="UP000521017">
    <property type="component" value="Unassembled WGS sequence"/>
</dbReference>
<protein>
    <submittedName>
        <fullName evidence="1">FMN phosphatase YigB (HAD superfamily)</fullName>
    </submittedName>
</protein>
<dbReference type="Gene3D" id="1.10.150.520">
    <property type="match status" value="1"/>
</dbReference>
<evidence type="ECO:0000313" key="1">
    <source>
        <dbReference type="EMBL" id="MBB6498243.1"/>
    </source>
</evidence>
<reference evidence="1 2" key="1">
    <citation type="submission" date="2020-08" db="EMBL/GenBank/DDBJ databases">
        <title>Genomic Encyclopedia of Type Strains, Phase IV (KMG-V): Genome sequencing to study the core and pangenomes of soil and plant-associated prokaryotes.</title>
        <authorList>
            <person name="Whitman W."/>
        </authorList>
    </citation>
    <scope>NUCLEOTIDE SEQUENCE [LARGE SCALE GENOMIC DNA]</scope>
    <source>
        <strain evidence="1 2">M2T3</strain>
    </source>
</reference>
<dbReference type="InterPro" id="IPR036412">
    <property type="entry name" value="HAD-like_sf"/>
</dbReference>
<dbReference type="SUPFAM" id="SSF56784">
    <property type="entry name" value="HAD-like"/>
    <property type="match status" value="1"/>
</dbReference>